<accession>I1JC18</accession>
<dbReference type="FunFam" id="1.25.10.10:FF:000653">
    <property type="entry name" value="RING-type E3 ubiquitin transferase"/>
    <property type="match status" value="1"/>
</dbReference>
<dbReference type="FunFam" id="3.30.40.10:FF:000442">
    <property type="entry name" value="RING-type E3 ubiquitin transferase"/>
    <property type="match status" value="1"/>
</dbReference>
<dbReference type="Gramene" id="KRH69547">
    <property type="protein sequence ID" value="KRH69547"/>
    <property type="gene ID" value="GLYMA_02G034200"/>
</dbReference>
<evidence type="ECO:0000313" key="11">
    <source>
        <dbReference type="Proteomes" id="UP000008827"/>
    </source>
</evidence>
<dbReference type="InterPro" id="IPR058678">
    <property type="entry name" value="ARM_PUB"/>
</dbReference>
<dbReference type="InterPro" id="IPR013083">
    <property type="entry name" value="Znf_RING/FYVE/PHD"/>
</dbReference>
<evidence type="ECO:0000256" key="2">
    <source>
        <dbReference type="ARBA" id="ARBA00004906"/>
    </source>
</evidence>
<dbReference type="SMR" id="I1JC18"/>
<dbReference type="SMART" id="SM00504">
    <property type="entry name" value="Ubox"/>
    <property type="match status" value="1"/>
</dbReference>
<comment type="pathway">
    <text evidence="2">Protein modification; protein ubiquitination.</text>
</comment>
<dbReference type="AlphaFoldDB" id="I1JC18"/>
<dbReference type="GeneID" id="100795816"/>
<comment type="catalytic activity">
    <reaction evidence="1">
        <text>S-ubiquitinyl-[E2 ubiquitin-conjugating enzyme]-L-cysteine + [acceptor protein]-L-lysine = [E2 ubiquitin-conjugating enzyme]-L-cysteine + N(6)-ubiquitinyl-[acceptor protein]-L-lysine.</text>
        <dbReference type="EC" id="2.3.2.27"/>
    </reaction>
</comment>
<proteinExistence type="predicted"/>
<dbReference type="SUPFAM" id="SSF57850">
    <property type="entry name" value="RING/U-box"/>
    <property type="match status" value="1"/>
</dbReference>
<dbReference type="SMART" id="SM00185">
    <property type="entry name" value="ARM"/>
    <property type="match status" value="3"/>
</dbReference>
<dbReference type="PANTHER" id="PTHR23315:SF307">
    <property type="entry name" value="U-BOX DOMAIN-CONTAINING PROTEIN 19"/>
    <property type="match status" value="1"/>
</dbReference>
<feature type="repeat" description="ARM" evidence="7">
    <location>
        <begin position="451"/>
        <end position="493"/>
    </location>
</feature>
<dbReference type="InterPro" id="IPR045210">
    <property type="entry name" value="RING-Ubox_PUB"/>
</dbReference>
<sequence>MKTKQNIDSRIQNTKLQHVPFSMIRNTNRSDRRVLTSPVVHPCDNIALSTLLPSLITLSNAISNFQHSSFPCNKRNARIAIRLTRLLQPFLHEIRDHHSGLADPATLSLSELHLTFQKLLFLLEDLTRKGAKLYMLMESDRVATQFRVISRSVATALDVFPFGSVEISEETKEHVLLLNEQARRARLEFEQEDKRVVVSVVSGLTRFENRVPPGEGDLKWVLEYIGVKKWSECNKEVKFLEGEIGFECLKNEEKGKMVFLSSLMGFMSYCRCVVMEDVDCEESNKKINVRESSVESEVSLSLTFLNSDDFRCPISLELMSDPVTIETGHTYDRSSILKWFSSGNLMCPKTGKRLSSTEMVPNLVLRRLIQQHCYTNGISIPFVDSSHRNRKITRTEEPGSVAAEGAMRMLASFLNGMIENGSGEEKNRGAFEIRLLSKTSIFSRSCLVEAGLAPLLLKLLSSSDSLTQENAAAALLNLSKCAKSRSVMVEKWGLELIIDVLRKGLKIEASQHVAAVLFYLSAEYGNLIGEEPEAIPSLIRLIKDGSYRSKKNGLVAIFGLLKHPENHRRVLEGGAISSLVDILKGCEKEDLITDSLAILATLAERSEGMLAILHGEALHVAVEILSCSTSRVGKEHCVALLLSLSLHGGEDVVAYLVKRTSLMGSLYSQLSEGTSRASKKASALIRVLHDFYERRSSGFKASVIPQEQFIHVR</sequence>
<organism evidence="9">
    <name type="scientific">Glycine max</name>
    <name type="common">Soybean</name>
    <name type="synonym">Glycine hispida</name>
    <dbReference type="NCBI Taxonomy" id="3847"/>
    <lineage>
        <taxon>Eukaryota</taxon>
        <taxon>Viridiplantae</taxon>
        <taxon>Streptophyta</taxon>
        <taxon>Embryophyta</taxon>
        <taxon>Tracheophyta</taxon>
        <taxon>Spermatophyta</taxon>
        <taxon>Magnoliopsida</taxon>
        <taxon>eudicotyledons</taxon>
        <taxon>Gunneridae</taxon>
        <taxon>Pentapetalae</taxon>
        <taxon>rosids</taxon>
        <taxon>fabids</taxon>
        <taxon>Fabales</taxon>
        <taxon>Fabaceae</taxon>
        <taxon>Papilionoideae</taxon>
        <taxon>50 kb inversion clade</taxon>
        <taxon>NPAAA clade</taxon>
        <taxon>indigoferoid/millettioid clade</taxon>
        <taxon>Phaseoleae</taxon>
        <taxon>Glycine</taxon>
        <taxon>Glycine subgen. Soja</taxon>
    </lineage>
</organism>
<keyword evidence="11" id="KW-1185">Reference proteome</keyword>
<dbReference type="GO" id="GO:0005634">
    <property type="term" value="C:nucleus"/>
    <property type="evidence" value="ECO:0000318"/>
    <property type="project" value="GO_Central"/>
</dbReference>
<keyword evidence="5" id="KW-0677">Repeat</keyword>
<dbReference type="PROSITE" id="PS51698">
    <property type="entry name" value="U_BOX"/>
    <property type="match status" value="1"/>
</dbReference>
<dbReference type="UniPathway" id="UPA00143"/>
<name>I1JC18_SOYBN</name>
<dbReference type="PaxDb" id="3847-GLYMA02G03890.1"/>
<dbReference type="InterPro" id="IPR057623">
    <property type="entry name" value="PUB12-19-like_N"/>
</dbReference>
<dbReference type="InterPro" id="IPR016024">
    <property type="entry name" value="ARM-type_fold"/>
</dbReference>
<dbReference type="GO" id="GO:0016567">
    <property type="term" value="P:protein ubiquitination"/>
    <property type="evidence" value="ECO:0007669"/>
    <property type="project" value="UniProtKB-UniPathway"/>
</dbReference>
<dbReference type="Gene3D" id="1.25.10.10">
    <property type="entry name" value="Leucine-rich Repeat Variant"/>
    <property type="match status" value="2"/>
</dbReference>
<reference evidence="9" key="3">
    <citation type="submission" date="2018-07" db="EMBL/GenBank/DDBJ databases">
        <title>WGS assembly of Glycine max.</title>
        <authorList>
            <person name="Schmutz J."/>
            <person name="Cannon S."/>
            <person name="Schlueter J."/>
            <person name="Ma J."/>
            <person name="Mitros T."/>
            <person name="Nelson W."/>
            <person name="Hyten D."/>
            <person name="Song Q."/>
            <person name="Thelen J."/>
            <person name="Cheng J."/>
            <person name="Xu D."/>
            <person name="Hellsten U."/>
            <person name="May G."/>
            <person name="Yu Y."/>
            <person name="Sakurai T."/>
            <person name="Umezawa T."/>
            <person name="Bhattacharyya M."/>
            <person name="Sandhu D."/>
            <person name="Valliyodan B."/>
            <person name="Lindquist E."/>
            <person name="Peto M."/>
            <person name="Grant D."/>
            <person name="Shu S."/>
            <person name="Goodstein D."/>
            <person name="Barry K."/>
            <person name="Futrell-Griggs M."/>
            <person name="Abernathy B."/>
            <person name="Du J."/>
            <person name="Tian Z."/>
            <person name="Zhu L."/>
            <person name="Gill N."/>
            <person name="Joshi T."/>
            <person name="Libault M."/>
            <person name="Sethuraman A."/>
            <person name="Zhang X."/>
            <person name="Shinozaki K."/>
            <person name="Nguyen H."/>
            <person name="Wing R."/>
            <person name="Cregan P."/>
            <person name="Specht J."/>
            <person name="Grimwood J."/>
            <person name="Rokhsar D."/>
            <person name="Stacey G."/>
            <person name="Shoemaker R."/>
            <person name="Jackson S."/>
        </authorList>
    </citation>
    <scope>NUCLEOTIDE SEQUENCE</scope>
    <source>
        <tissue evidence="9">Callus</tissue>
    </source>
</reference>
<dbReference type="HOGENOM" id="CLU_006348_5_2_1"/>
<evidence type="ECO:0000259" key="8">
    <source>
        <dbReference type="PROSITE" id="PS51698"/>
    </source>
</evidence>
<evidence type="ECO:0000313" key="9">
    <source>
        <dbReference type="EMBL" id="KRH69547.1"/>
    </source>
</evidence>
<dbReference type="EMBL" id="CM000835">
    <property type="protein sequence ID" value="KRH69547.1"/>
    <property type="molecule type" value="Genomic_DNA"/>
</dbReference>
<evidence type="ECO:0000256" key="4">
    <source>
        <dbReference type="ARBA" id="ARBA00022679"/>
    </source>
</evidence>
<keyword evidence="6" id="KW-0833">Ubl conjugation pathway</keyword>
<dbReference type="OMA" id="HDFYERR"/>
<dbReference type="Pfam" id="PF25368">
    <property type="entry name" value="PUB10_N"/>
    <property type="match status" value="1"/>
</dbReference>
<dbReference type="PANTHER" id="PTHR23315">
    <property type="entry name" value="U BOX DOMAIN-CONTAINING"/>
    <property type="match status" value="1"/>
</dbReference>
<dbReference type="KEGG" id="gmx:100795816"/>
<dbReference type="SUPFAM" id="SSF48371">
    <property type="entry name" value="ARM repeat"/>
    <property type="match status" value="1"/>
</dbReference>
<dbReference type="Pfam" id="PF04564">
    <property type="entry name" value="U-box"/>
    <property type="match status" value="1"/>
</dbReference>
<dbReference type="InterPro" id="IPR003613">
    <property type="entry name" value="Ubox_domain"/>
</dbReference>
<dbReference type="Proteomes" id="UP000008827">
    <property type="component" value="Chromosome 2"/>
</dbReference>
<dbReference type="OrthoDB" id="10064100at2759"/>
<dbReference type="EC" id="2.3.2.27" evidence="3"/>
<dbReference type="Pfam" id="PF25598">
    <property type="entry name" value="ARM_PUB"/>
    <property type="match status" value="1"/>
</dbReference>
<dbReference type="GO" id="GO:0005737">
    <property type="term" value="C:cytoplasm"/>
    <property type="evidence" value="ECO:0000318"/>
    <property type="project" value="GO_Central"/>
</dbReference>
<dbReference type="FunCoup" id="I1JC18">
    <property type="interactions" value="555"/>
</dbReference>
<dbReference type="InterPro" id="IPR000225">
    <property type="entry name" value="Armadillo"/>
</dbReference>
<keyword evidence="4" id="KW-0808">Transferase</keyword>
<gene>
    <name evidence="10" type="primary">LOC100795816</name>
    <name evidence="9" type="ORF">GLYMA_02G034200</name>
</gene>
<dbReference type="GO" id="GO:0061630">
    <property type="term" value="F:ubiquitin protein ligase activity"/>
    <property type="evidence" value="ECO:0007669"/>
    <property type="project" value="UniProtKB-EC"/>
</dbReference>
<evidence type="ECO:0000256" key="7">
    <source>
        <dbReference type="PROSITE-ProRule" id="PRU00259"/>
    </source>
</evidence>
<dbReference type="CDD" id="cd16664">
    <property type="entry name" value="RING-Ubox_PUB"/>
    <property type="match status" value="1"/>
</dbReference>
<reference evidence="9 10" key="1">
    <citation type="journal article" date="2010" name="Nature">
        <title>Genome sequence of the palaeopolyploid soybean.</title>
        <authorList>
            <person name="Schmutz J."/>
            <person name="Cannon S.B."/>
            <person name="Schlueter J."/>
            <person name="Ma J."/>
            <person name="Mitros T."/>
            <person name="Nelson W."/>
            <person name="Hyten D.L."/>
            <person name="Song Q."/>
            <person name="Thelen J.J."/>
            <person name="Cheng J."/>
            <person name="Xu D."/>
            <person name="Hellsten U."/>
            <person name="May G.D."/>
            <person name="Yu Y."/>
            <person name="Sakurai T."/>
            <person name="Umezawa T."/>
            <person name="Bhattacharyya M.K."/>
            <person name="Sandhu D."/>
            <person name="Valliyodan B."/>
            <person name="Lindquist E."/>
            <person name="Peto M."/>
            <person name="Grant D."/>
            <person name="Shu S."/>
            <person name="Goodstein D."/>
            <person name="Barry K."/>
            <person name="Futrell-Griggs M."/>
            <person name="Abernathy B."/>
            <person name="Du J."/>
            <person name="Tian Z."/>
            <person name="Zhu L."/>
            <person name="Gill N."/>
            <person name="Joshi T."/>
            <person name="Libault M."/>
            <person name="Sethuraman A."/>
            <person name="Zhang X.-C."/>
            <person name="Shinozaki K."/>
            <person name="Nguyen H.T."/>
            <person name="Wing R.A."/>
            <person name="Cregan P."/>
            <person name="Specht J."/>
            <person name="Grimwood J."/>
            <person name="Rokhsar D."/>
            <person name="Stacey G."/>
            <person name="Shoemaker R.C."/>
            <person name="Jackson S.A."/>
        </authorList>
    </citation>
    <scope>NUCLEOTIDE SEQUENCE [LARGE SCALE GENOMIC DNA]</scope>
    <source>
        <strain evidence="10">cv. Williams 82</strain>
        <tissue evidence="9">Callus</tissue>
    </source>
</reference>
<dbReference type="eggNOG" id="KOG0167">
    <property type="taxonomic scope" value="Eukaryota"/>
</dbReference>
<reference evidence="10" key="2">
    <citation type="submission" date="2018-02" db="UniProtKB">
        <authorList>
            <consortium name="EnsemblPlants"/>
        </authorList>
    </citation>
    <scope>IDENTIFICATION</scope>
    <source>
        <strain evidence="10">Williams 82</strain>
    </source>
</reference>
<evidence type="ECO:0000313" key="10">
    <source>
        <dbReference type="EnsemblPlants" id="KRH69547"/>
    </source>
</evidence>
<protein>
    <recommendedName>
        <fullName evidence="3">RING-type E3 ubiquitin transferase</fullName>
        <ecNumber evidence="3">2.3.2.27</ecNumber>
    </recommendedName>
</protein>
<dbReference type="EnsemblPlants" id="KRH69547">
    <property type="protein sequence ID" value="KRH69547"/>
    <property type="gene ID" value="GLYMA_02G034200"/>
</dbReference>
<dbReference type="InterPro" id="IPR011989">
    <property type="entry name" value="ARM-like"/>
</dbReference>
<evidence type="ECO:0000256" key="5">
    <source>
        <dbReference type="ARBA" id="ARBA00022737"/>
    </source>
</evidence>
<dbReference type="PROSITE" id="PS50176">
    <property type="entry name" value="ARM_REPEAT"/>
    <property type="match status" value="1"/>
</dbReference>
<evidence type="ECO:0000256" key="1">
    <source>
        <dbReference type="ARBA" id="ARBA00000900"/>
    </source>
</evidence>
<feature type="domain" description="U-box" evidence="8">
    <location>
        <begin position="305"/>
        <end position="379"/>
    </location>
</feature>
<evidence type="ECO:0000256" key="6">
    <source>
        <dbReference type="ARBA" id="ARBA00022786"/>
    </source>
</evidence>
<evidence type="ECO:0000256" key="3">
    <source>
        <dbReference type="ARBA" id="ARBA00012483"/>
    </source>
</evidence>
<dbReference type="Gene3D" id="3.30.40.10">
    <property type="entry name" value="Zinc/RING finger domain, C3HC4 (zinc finger)"/>
    <property type="match status" value="1"/>
</dbReference>